<protein>
    <submittedName>
        <fullName evidence="1">Uncharacterized protein</fullName>
    </submittedName>
</protein>
<dbReference type="Proteomes" id="UP001241377">
    <property type="component" value="Unassembled WGS sequence"/>
</dbReference>
<accession>A0ACC2WH14</accession>
<gene>
    <name evidence="1" type="ORF">QFC19_001535</name>
</gene>
<keyword evidence="2" id="KW-1185">Reference proteome</keyword>
<reference evidence="1" key="1">
    <citation type="submission" date="2023-04" db="EMBL/GenBank/DDBJ databases">
        <title>Draft Genome sequencing of Naganishia species isolated from polar environments using Oxford Nanopore Technology.</title>
        <authorList>
            <person name="Leo P."/>
            <person name="Venkateswaran K."/>
        </authorList>
    </citation>
    <scope>NUCLEOTIDE SEQUENCE</scope>
    <source>
        <strain evidence="1">MNA-CCFEE 5261</strain>
    </source>
</reference>
<sequence>MRPSVPSLVNILVPVKRAIDYAVKIRIAKDGKGVDTTVKHSMNPFDEIAVEEAIRLRERSKDAVSTITALTIGPAKSVETLRTALAMGADNGIHIVCPEQPVGLANPEPINVARAIKAVIERSSGDKAKAFDLVIMGKQAIDDDSGSTGGMLAGMLGWGQGQFASKLDVEKEGKVTVTREIDGGLEIVEGKLPMVVTTDLRQVALNGKARKNVDGEPNIMKAKKKKVESIKPEDLGVDFTPRMEVLSVSEPPKRVGGGKVESVDELVAKLKEAGVLA</sequence>
<evidence type="ECO:0000313" key="1">
    <source>
        <dbReference type="EMBL" id="KAJ9110706.1"/>
    </source>
</evidence>
<organism evidence="1 2">
    <name type="scientific">Naganishia cerealis</name>
    <dbReference type="NCBI Taxonomy" id="610337"/>
    <lineage>
        <taxon>Eukaryota</taxon>
        <taxon>Fungi</taxon>
        <taxon>Dikarya</taxon>
        <taxon>Basidiomycota</taxon>
        <taxon>Agaricomycotina</taxon>
        <taxon>Tremellomycetes</taxon>
        <taxon>Filobasidiales</taxon>
        <taxon>Filobasidiaceae</taxon>
        <taxon>Naganishia</taxon>
    </lineage>
</organism>
<evidence type="ECO:0000313" key="2">
    <source>
        <dbReference type="Proteomes" id="UP001241377"/>
    </source>
</evidence>
<proteinExistence type="predicted"/>
<name>A0ACC2WH14_9TREE</name>
<comment type="caution">
    <text evidence="1">The sequence shown here is derived from an EMBL/GenBank/DDBJ whole genome shotgun (WGS) entry which is preliminary data.</text>
</comment>
<dbReference type="EMBL" id="JASBWR010000011">
    <property type="protein sequence ID" value="KAJ9110706.1"/>
    <property type="molecule type" value="Genomic_DNA"/>
</dbReference>